<keyword evidence="3" id="KW-1185">Reference proteome</keyword>
<organism evidence="2 3">
    <name type="scientific">Rhodovulum kholense</name>
    <dbReference type="NCBI Taxonomy" id="453584"/>
    <lineage>
        <taxon>Bacteria</taxon>
        <taxon>Pseudomonadati</taxon>
        <taxon>Pseudomonadota</taxon>
        <taxon>Alphaproteobacteria</taxon>
        <taxon>Rhodobacterales</taxon>
        <taxon>Paracoccaceae</taxon>
        <taxon>Rhodovulum</taxon>
    </lineage>
</organism>
<accession>A0A8E3ARR9</accession>
<protein>
    <submittedName>
        <fullName evidence="2">Phasin protein</fullName>
    </submittedName>
</protein>
<evidence type="ECO:0000313" key="3">
    <source>
        <dbReference type="Proteomes" id="UP000244037"/>
    </source>
</evidence>
<dbReference type="Proteomes" id="UP000244037">
    <property type="component" value="Unassembled WGS sequence"/>
</dbReference>
<evidence type="ECO:0000313" key="2">
    <source>
        <dbReference type="EMBL" id="PTW51349.1"/>
    </source>
</evidence>
<comment type="caution">
    <text evidence="2">The sequence shown here is derived from an EMBL/GenBank/DDBJ whole genome shotgun (WGS) entry which is preliminary data.</text>
</comment>
<gene>
    <name evidence="2" type="ORF">C8N38_102141</name>
</gene>
<evidence type="ECO:0000259" key="1">
    <source>
        <dbReference type="Pfam" id="PF09361"/>
    </source>
</evidence>
<sequence length="153" mass="16360">MADAQDFTKMMQDMMSAFSMDPTTMQDAFKTQAALAEKMSKVALEAAEKSTEISAKWTKDTLSKVGEVTTLKDEPTDYTKAMTDFASSSAEMAAENMAAFAEVAKKVQMETVELMLAAGKDFSEDATSAMKKATATATKTAKKATATMAADKA</sequence>
<dbReference type="InterPro" id="IPR018968">
    <property type="entry name" value="Phasin"/>
</dbReference>
<reference evidence="2 3" key="1">
    <citation type="submission" date="2018-04" db="EMBL/GenBank/DDBJ databases">
        <title>Genomic Encyclopedia of Archaeal and Bacterial Type Strains, Phase II (KMG-II): from individual species to whole genera.</title>
        <authorList>
            <person name="Goeker M."/>
        </authorList>
    </citation>
    <scope>NUCLEOTIDE SEQUENCE [LARGE SCALE GENOMIC DNA]</scope>
    <source>
        <strain evidence="2 3">DSM 19783</strain>
    </source>
</reference>
<dbReference type="Pfam" id="PF09361">
    <property type="entry name" value="Phasin_2"/>
    <property type="match status" value="1"/>
</dbReference>
<proteinExistence type="predicted"/>
<dbReference type="AlphaFoldDB" id="A0A8E3ARR9"/>
<dbReference type="EMBL" id="QAYC01000002">
    <property type="protein sequence ID" value="PTW51349.1"/>
    <property type="molecule type" value="Genomic_DNA"/>
</dbReference>
<name>A0A8E3ARR9_9RHOB</name>
<dbReference type="RefSeq" id="WP_108023968.1">
    <property type="nucleotide sequence ID" value="NZ_QAYC01000002.1"/>
</dbReference>
<feature type="domain" description="Phasin" evidence="1">
    <location>
        <begin position="24"/>
        <end position="115"/>
    </location>
</feature>
<dbReference type="OrthoDB" id="7868047at2"/>